<evidence type="ECO:0000256" key="1">
    <source>
        <dbReference type="SAM" id="MobiDB-lite"/>
    </source>
</evidence>
<evidence type="ECO:0000313" key="3">
    <source>
        <dbReference type="Proteomes" id="UP000030518"/>
    </source>
</evidence>
<keyword evidence="3" id="KW-1185">Reference proteome</keyword>
<proteinExistence type="predicted"/>
<reference evidence="2 3" key="1">
    <citation type="submission" date="2014-09" db="EMBL/GenBank/DDBJ databases">
        <title>Genome sequences of Lysobacter dokdonensis DS-58.</title>
        <authorList>
            <person name="Kim J.F."/>
            <person name="Kwak M.-J."/>
        </authorList>
    </citation>
    <scope>NUCLEOTIDE SEQUENCE [LARGE SCALE GENOMIC DNA]</scope>
    <source>
        <strain evidence="2 3">DS-58</strain>
    </source>
</reference>
<organism evidence="2 3">
    <name type="scientific">Lysobacter dokdonensis DS-58</name>
    <dbReference type="NCBI Taxonomy" id="1300345"/>
    <lineage>
        <taxon>Bacteria</taxon>
        <taxon>Pseudomonadati</taxon>
        <taxon>Pseudomonadota</taxon>
        <taxon>Gammaproteobacteria</taxon>
        <taxon>Lysobacterales</taxon>
        <taxon>Lysobacteraceae</taxon>
        <taxon>Noviluteimonas</taxon>
    </lineage>
</organism>
<name>A0A0A2X4K8_9GAMM</name>
<dbReference type="Proteomes" id="UP000030518">
    <property type="component" value="Unassembled WGS sequence"/>
</dbReference>
<feature type="compositionally biased region" description="Polar residues" evidence="1">
    <location>
        <begin position="32"/>
        <end position="41"/>
    </location>
</feature>
<dbReference type="AlphaFoldDB" id="A0A0A2X4K8"/>
<feature type="region of interest" description="Disordered" evidence="1">
    <location>
        <begin position="21"/>
        <end position="41"/>
    </location>
</feature>
<gene>
    <name evidence="2" type="ORF">LF41_2098</name>
</gene>
<sequence>MSRPRSIPLLGPAVGKYPPVVAASPDGAGRRNWTSSRRPRI</sequence>
<evidence type="ECO:0000313" key="2">
    <source>
        <dbReference type="EMBL" id="KGQ20144.1"/>
    </source>
</evidence>
<dbReference type="EMBL" id="JRKJ01000003">
    <property type="protein sequence ID" value="KGQ20144.1"/>
    <property type="molecule type" value="Genomic_DNA"/>
</dbReference>
<comment type="caution">
    <text evidence="2">The sequence shown here is derived from an EMBL/GenBank/DDBJ whole genome shotgun (WGS) entry which is preliminary data.</text>
</comment>
<protein>
    <submittedName>
        <fullName evidence="2">Uncharacterized protein</fullName>
    </submittedName>
</protein>
<accession>A0A0A2X4K8</accession>
<dbReference type="PATRIC" id="fig|1300345.3.peg.679"/>